<name>A0A9D4XBX7_PEA</name>
<reference evidence="1 2" key="1">
    <citation type="journal article" date="2022" name="Nat. Genet.">
        <title>Improved pea reference genome and pan-genome highlight genomic features and evolutionary characteristics.</title>
        <authorList>
            <person name="Yang T."/>
            <person name="Liu R."/>
            <person name="Luo Y."/>
            <person name="Hu S."/>
            <person name="Wang D."/>
            <person name="Wang C."/>
            <person name="Pandey M.K."/>
            <person name="Ge S."/>
            <person name="Xu Q."/>
            <person name="Li N."/>
            <person name="Li G."/>
            <person name="Huang Y."/>
            <person name="Saxena R.K."/>
            <person name="Ji Y."/>
            <person name="Li M."/>
            <person name="Yan X."/>
            <person name="He Y."/>
            <person name="Liu Y."/>
            <person name="Wang X."/>
            <person name="Xiang C."/>
            <person name="Varshney R.K."/>
            <person name="Ding H."/>
            <person name="Gao S."/>
            <person name="Zong X."/>
        </authorList>
    </citation>
    <scope>NUCLEOTIDE SEQUENCE [LARGE SCALE GENOMIC DNA]</scope>
    <source>
        <strain evidence="1 2">cv. Zhongwan 6</strain>
    </source>
</reference>
<dbReference type="Gramene" id="Psat04G0283200-T1">
    <property type="protein sequence ID" value="KAI5418333.1"/>
    <property type="gene ID" value="KIW84_042832"/>
</dbReference>
<evidence type="ECO:0000313" key="2">
    <source>
        <dbReference type="Proteomes" id="UP001058974"/>
    </source>
</evidence>
<dbReference type="EMBL" id="JAMSHJ010000004">
    <property type="protein sequence ID" value="KAI5418333.1"/>
    <property type="molecule type" value="Genomic_DNA"/>
</dbReference>
<keyword evidence="2" id="KW-1185">Reference proteome</keyword>
<proteinExistence type="predicted"/>
<accession>A0A9D4XBX7</accession>
<dbReference type="Proteomes" id="UP001058974">
    <property type="component" value="Chromosome 4"/>
</dbReference>
<organism evidence="1 2">
    <name type="scientific">Pisum sativum</name>
    <name type="common">Garden pea</name>
    <name type="synonym">Lathyrus oleraceus</name>
    <dbReference type="NCBI Taxonomy" id="3888"/>
    <lineage>
        <taxon>Eukaryota</taxon>
        <taxon>Viridiplantae</taxon>
        <taxon>Streptophyta</taxon>
        <taxon>Embryophyta</taxon>
        <taxon>Tracheophyta</taxon>
        <taxon>Spermatophyta</taxon>
        <taxon>Magnoliopsida</taxon>
        <taxon>eudicotyledons</taxon>
        <taxon>Gunneridae</taxon>
        <taxon>Pentapetalae</taxon>
        <taxon>rosids</taxon>
        <taxon>fabids</taxon>
        <taxon>Fabales</taxon>
        <taxon>Fabaceae</taxon>
        <taxon>Papilionoideae</taxon>
        <taxon>50 kb inversion clade</taxon>
        <taxon>NPAAA clade</taxon>
        <taxon>Hologalegina</taxon>
        <taxon>IRL clade</taxon>
        <taxon>Fabeae</taxon>
        <taxon>Lathyrus</taxon>
    </lineage>
</organism>
<evidence type="ECO:0000313" key="1">
    <source>
        <dbReference type="EMBL" id="KAI5418333.1"/>
    </source>
</evidence>
<gene>
    <name evidence="1" type="ORF">KIW84_042832</name>
</gene>
<protein>
    <submittedName>
        <fullName evidence="1">Uncharacterized protein</fullName>
    </submittedName>
</protein>
<comment type="caution">
    <text evidence="1">The sequence shown here is derived from an EMBL/GenBank/DDBJ whole genome shotgun (WGS) entry which is preliminary data.</text>
</comment>
<sequence length="99" mass="11199">MSCLIILYINFRYQIFGSSLLVAMDQSLQAPYSDILSGESRDLSSIQMDTKEAIDRSHFSSETLTTLDDINRIVTLLTPNVSVLSLIFEVVYHIHLDNT</sequence>
<dbReference type="AlphaFoldDB" id="A0A9D4XBX7"/>